<sequence length="39" mass="4292">MSTYLGHPVGFCFGHTLSRQALQLKVNPSTTPFCSTCFN</sequence>
<dbReference type="EMBL" id="LRGB01002218">
    <property type="protein sequence ID" value="KZS08416.1"/>
    <property type="molecule type" value="Genomic_DNA"/>
</dbReference>
<accession>A0A164R8A5</accession>
<evidence type="ECO:0000313" key="2">
    <source>
        <dbReference type="Proteomes" id="UP000076858"/>
    </source>
</evidence>
<proteinExistence type="predicted"/>
<protein>
    <submittedName>
        <fullName evidence="1">Uncharacterized protein</fullName>
    </submittedName>
</protein>
<organism evidence="1 2">
    <name type="scientific">Daphnia magna</name>
    <dbReference type="NCBI Taxonomy" id="35525"/>
    <lineage>
        <taxon>Eukaryota</taxon>
        <taxon>Metazoa</taxon>
        <taxon>Ecdysozoa</taxon>
        <taxon>Arthropoda</taxon>
        <taxon>Crustacea</taxon>
        <taxon>Branchiopoda</taxon>
        <taxon>Diplostraca</taxon>
        <taxon>Cladocera</taxon>
        <taxon>Anomopoda</taxon>
        <taxon>Daphniidae</taxon>
        <taxon>Daphnia</taxon>
    </lineage>
</organism>
<comment type="caution">
    <text evidence="1">The sequence shown here is derived from an EMBL/GenBank/DDBJ whole genome shotgun (WGS) entry which is preliminary data.</text>
</comment>
<evidence type="ECO:0000313" key="1">
    <source>
        <dbReference type="EMBL" id="KZS08416.1"/>
    </source>
</evidence>
<name>A0A164R8A5_9CRUS</name>
<gene>
    <name evidence="1" type="ORF">APZ42_027599</name>
</gene>
<dbReference type="Proteomes" id="UP000076858">
    <property type="component" value="Unassembled WGS sequence"/>
</dbReference>
<reference evidence="1 2" key="1">
    <citation type="submission" date="2016-03" db="EMBL/GenBank/DDBJ databases">
        <title>EvidentialGene: Evidence-directed Construction of Genes on Genomes.</title>
        <authorList>
            <person name="Gilbert D.G."/>
            <person name="Choi J.-H."/>
            <person name="Mockaitis K."/>
            <person name="Colbourne J."/>
            <person name="Pfrender M."/>
        </authorList>
    </citation>
    <scope>NUCLEOTIDE SEQUENCE [LARGE SCALE GENOMIC DNA]</scope>
    <source>
        <strain evidence="1 2">Xinb3</strain>
        <tissue evidence="1">Complete organism</tissue>
    </source>
</reference>
<keyword evidence="2" id="KW-1185">Reference proteome</keyword>
<dbReference type="AlphaFoldDB" id="A0A164R8A5"/>